<evidence type="ECO:0000313" key="1">
    <source>
        <dbReference type="EMBL" id="OKP10487.1"/>
    </source>
</evidence>
<proteinExistence type="predicted"/>
<dbReference type="Proteomes" id="UP000186955">
    <property type="component" value="Unassembled WGS sequence"/>
</dbReference>
<keyword evidence="2" id="KW-1185">Reference proteome</keyword>
<gene>
    <name evidence="1" type="ORF">PENSUB_4092</name>
</gene>
<organism evidence="1 2">
    <name type="scientific">Penicillium subrubescens</name>
    <dbReference type="NCBI Taxonomy" id="1316194"/>
    <lineage>
        <taxon>Eukaryota</taxon>
        <taxon>Fungi</taxon>
        <taxon>Dikarya</taxon>
        <taxon>Ascomycota</taxon>
        <taxon>Pezizomycotina</taxon>
        <taxon>Eurotiomycetes</taxon>
        <taxon>Eurotiomycetidae</taxon>
        <taxon>Eurotiales</taxon>
        <taxon>Aspergillaceae</taxon>
        <taxon>Penicillium</taxon>
    </lineage>
</organism>
<accession>A0A1Q5UDB9</accession>
<sequence>MPQRAFDFEGDDAQYIKHLESLLLSVQPPLNSRLGKLGPVANALEPPPSSIQFIEWKPDHTSLQVNPMWMKQLNAFIEGIPVQDQWREARVKAGIDTPDRNQHALKLILGHVGPAIFHDEYETTAQAPVLPTESRDLVVRGCEYGRFIARCSHDRNFAVRVVAFQNLVFCSYCVVMMRAGVSQDTTNDTMRRYTGRDQKDHTLAKYRNGAVWVNRCMVALLKNGWGHKSWEIFLLSTCSQPFRGSR</sequence>
<name>A0A1Q5UDB9_9EURO</name>
<reference evidence="1 2" key="1">
    <citation type="submission" date="2016-10" db="EMBL/GenBank/DDBJ databases">
        <title>Genome sequence of the ascomycete fungus Penicillium subrubescens.</title>
        <authorList>
            <person name="De Vries R.P."/>
            <person name="Peng M."/>
            <person name="Dilokpimol A."/>
            <person name="Hilden K."/>
            <person name="Makela M.R."/>
            <person name="Grigoriev I."/>
            <person name="Riley R."/>
            <person name="Granchi Z."/>
        </authorList>
    </citation>
    <scope>NUCLEOTIDE SEQUENCE [LARGE SCALE GENOMIC DNA]</scope>
    <source>
        <strain evidence="1 2">CBS 132785</strain>
    </source>
</reference>
<dbReference type="EMBL" id="MNBE01000316">
    <property type="protein sequence ID" value="OKP10487.1"/>
    <property type="molecule type" value="Genomic_DNA"/>
</dbReference>
<protein>
    <submittedName>
        <fullName evidence="1">Uncharacterized protein</fullName>
    </submittedName>
</protein>
<evidence type="ECO:0000313" key="2">
    <source>
        <dbReference type="Proteomes" id="UP000186955"/>
    </source>
</evidence>
<dbReference type="AlphaFoldDB" id="A0A1Q5UDB9"/>
<dbReference type="STRING" id="1316194.A0A1Q5UDB9"/>
<comment type="caution">
    <text evidence="1">The sequence shown here is derived from an EMBL/GenBank/DDBJ whole genome shotgun (WGS) entry which is preliminary data.</text>
</comment>